<evidence type="ECO:0000313" key="8">
    <source>
        <dbReference type="EMBL" id="HGQ65285.1"/>
    </source>
</evidence>
<evidence type="ECO:0000256" key="1">
    <source>
        <dbReference type="ARBA" id="ARBA00001947"/>
    </source>
</evidence>
<dbReference type="InterPro" id="IPR024079">
    <property type="entry name" value="MetalloPept_cat_dom_sf"/>
</dbReference>
<organism evidence="8">
    <name type="scientific">Ignisphaera aggregans</name>
    <dbReference type="NCBI Taxonomy" id="334771"/>
    <lineage>
        <taxon>Archaea</taxon>
        <taxon>Thermoproteota</taxon>
        <taxon>Thermoprotei</taxon>
        <taxon>Desulfurococcales</taxon>
        <taxon>Desulfurococcaceae</taxon>
        <taxon>Ignisphaera</taxon>
    </lineage>
</organism>
<evidence type="ECO:0000256" key="4">
    <source>
        <dbReference type="ARBA" id="ARBA00022801"/>
    </source>
</evidence>
<dbReference type="PANTHER" id="PTHR15910">
    <property type="entry name" value="ARCHAEMETZINCIN"/>
    <property type="match status" value="1"/>
</dbReference>
<evidence type="ECO:0008006" key="9">
    <source>
        <dbReference type="Google" id="ProtNLM"/>
    </source>
</evidence>
<evidence type="ECO:0000313" key="7">
    <source>
        <dbReference type="EMBL" id="HGQ36550.1"/>
    </source>
</evidence>
<dbReference type="NCBIfam" id="NF033823">
    <property type="entry name" value="archmetzin"/>
    <property type="match status" value="1"/>
</dbReference>
<dbReference type="PIRSF" id="PIRSF005785">
    <property type="entry name" value="Zn-prot_arch"/>
    <property type="match status" value="1"/>
</dbReference>
<dbReference type="Gene3D" id="3.40.390.10">
    <property type="entry name" value="Collagenase (Catalytic Domain)"/>
    <property type="match status" value="1"/>
</dbReference>
<dbReference type="GO" id="GO:0006508">
    <property type="term" value="P:proteolysis"/>
    <property type="evidence" value="ECO:0007669"/>
    <property type="project" value="UniProtKB-KW"/>
</dbReference>
<dbReference type="GO" id="GO:0008237">
    <property type="term" value="F:metallopeptidase activity"/>
    <property type="evidence" value="ECO:0007669"/>
    <property type="project" value="UniProtKB-KW"/>
</dbReference>
<evidence type="ECO:0000256" key="6">
    <source>
        <dbReference type="ARBA" id="ARBA00023049"/>
    </source>
</evidence>
<dbReference type="PANTHER" id="PTHR15910:SF1">
    <property type="entry name" value="ARCHAEMETZINCIN-2"/>
    <property type="match status" value="1"/>
</dbReference>
<evidence type="ECO:0000256" key="5">
    <source>
        <dbReference type="ARBA" id="ARBA00022833"/>
    </source>
</evidence>
<keyword evidence="6" id="KW-0482">Metalloprotease</keyword>
<keyword evidence="3" id="KW-0479">Metal-binding</keyword>
<reference evidence="8" key="1">
    <citation type="journal article" date="2020" name="mSystems">
        <title>Genome- and Community-Level Interaction Insights into Carbon Utilization and Element Cycling Functions of Hydrothermarchaeota in Hydrothermal Sediment.</title>
        <authorList>
            <person name="Zhou Z."/>
            <person name="Liu Y."/>
            <person name="Xu W."/>
            <person name="Pan J."/>
            <person name="Luo Z.H."/>
            <person name="Li M."/>
        </authorList>
    </citation>
    <scope>NUCLEOTIDE SEQUENCE [LARGE SCALE GENOMIC DNA]</scope>
    <source>
        <strain evidence="8">SpSt-637</strain>
        <strain evidence="7">SpSt-667</strain>
    </source>
</reference>
<dbReference type="CDD" id="cd11375">
    <property type="entry name" value="Peptidase_M54"/>
    <property type="match status" value="1"/>
</dbReference>
<comment type="cofactor">
    <cofactor evidence="1">
        <name>Zn(2+)</name>
        <dbReference type="ChEBI" id="CHEBI:29105"/>
    </cofactor>
</comment>
<dbReference type="AlphaFoldDB" id="A0A7C4NLY7"/>
<dbReference type="EMBL" id="DTCK01000041">
    <property type="protein sequence ID" value="HGQ36550.1"/>
    <property type="molecule type" value="Genomic_DNA"/>
</dbReference>
<dbReference type="GO" id="GO:0008270">
    <property type="term" value="F:zinc ion binding"/>
    <property type="evidence" value="ECO:0007669"/>
    <property type="project" value="InterPro"/>
</dbReference>
<keyword evidence="2" id="KW-0645">Protease</keyword>
<dbReference type="InterPro" id="IPR012091">
    <property type="entry name" value="Pept_M54_archaemetzncn_arc/bac"/>
</dbReference>
<keyword evidence="4" id="KW-0378">Hydrolase</keyword>
<dbReference type="EMBL" id="DTBD01000084">
    <property type="protein sequence ID" value="HGQ65285.1"/>
    <property type="molecule type" value="Genomic_DNA"/>
</dbReference>
<proteinExistence type="predicted"/>
<keyword evidence="5" id="KW-0862">Zinc</keyword>
<protein>
    <recommendedName>
        <fullName evidence="9">Archaemetzincin</fullName>
    </recommendedName>
</protein>
<name>A0A7C4NLY7_9CREN</name>
<dbReference type="SUPFAM" id="SSF55486">
    <property type="entry name" value="Metalloproteases ('zincins'), catalytic domain"/>
    <property type="match status" value="1"/>
</dbReference>
<evidence type="ECO:0000256" key="3">
    <source>
        <dbReference type="ARBA" id="ARBA00022723"/>
    </source>
</evidence>
<accession>A0A7C4NLY7</accession>
<dbReference type="Pfam" id="PF07998">
    <property type="entry name" value="Peptidase_M54"/>
    <property type="match status" value="1"/>
</dbReference>
<gene>
    <name evidence="8" type="ORF">ENU08_08600</name>
    <name evidence="7" type="ORF">ENU41_07775</name>
</gene>
<sequence>MIAQLNVLLLRTQEIEHNLLRSCSEVLYEIFEDVHVKILESPIDIPEHLYDPRRKQYHAEGVIYLASLFRRPEHYVVLLANVDAYVPSLNFVFGLAIPATRTAAVFTYRLQMWTDFNNYIHRIKKEVVHELGHLIGLNHCSTSQCVMRFSNSVFEVDEKKHLFCFKCTRKLMNRGYRLKTS</sequence>
<evidence type="ECO:0000256" key="2">
    <source>
        <dbReference type="ARBA" id="ARBA00022670"/>
    </source>
</evidence>
<dbReference type="InterPro" id="IPR012962">
    <property type="entry name" value="Pept_M54_archaemetzincn"/>
</dbReference>
<comment type="caution">
    <text evidence="8">The sequence shown here is derived from an EMBL/GenBank/DDBJ whole genome shotgun (WGS) entry which is preliminary data.</text>
</comment>